<comment type="caution">
    <text evidence="4">The sequence shown here is derived from an EMBL/GenBank/DDBJ whole genome shotgun (WGS) entry which is preliminary data.</text>
</comment>
<dbReference type="RefSeq" id="WP_377600423.1">
    <property type="nucleotide sequence ID" value="NZ_JBHUME010000005.1"/>
</dbReference>
<accession>A0ABW5PAW4</accession>
<protein>
    <submittedName>
        <fullName evidence="4">LamG-like jellyroll fold domain-containing protein</fullName>
    </submittedName>
</protein>
<evidence type="ECO:0000256" key="1">
    <source>
        <dbReference type="ARBA" id="ARBA00022729"/>
    </source>
</evidence>
<dbReference type="Pfam" id="PF13385">
    <property type="entry name" value="Laminin_G_3"/>
    <property type="match status" value="1"/>
</dbReference>
<keyword evidence="2" id="KW-1015">Disulfide bond</keyword>
<dbReference type="Pfam" id="PF00903">
    <property type="entry name" value="Glyoxalase"/>
    <property type="match status" value="1"/>
</dbReference>
<dbReference type="SUPFAM" id="SSF49899">
    <property type="entry name" value="Concanavalin A-like lectins/glucanases"/>
    <property type="match status" value="1"/>
</dbReference>
<dbReference type="InterPro" id="IPR013320">
    <property type="entry name" value="ConA-like_dom_sf"/>
</dbReference>
<dbReference type="EMBL" id="JBHUME010000005">
    <property type="protein sequence ID" value="MFD2611600.1"/>
    <property type="molecule type" value="Genomic_DNA"/>
</dbReference>
<sequence length="358" mass="40688">MAGLRQGLAAEYLFNGDTQDSSGNERHGKAVGAALCKNRFNNPNSAYCFDGVDDYIVVDPAPALNQEAFSLSVWCRYDKNAELSGWNNAIVSQDGHHARSFQLSTRENYIAFHRFLLEPDLAMERPLCQEFWYHIAITYEAGMFKLYRNGVLISDQPGAFTVNSEEPLYIGCKSSNEPALFFHGVIDDLRLYNRAVSADEVEALYLENGWVPEKEPQAAVIPEDDIPVLEGVEDLSINVKPQDIQAAVDWYIKHLGFILLQMDPDQKFYFLRLNKGPNLIVRCTDIYDQKMDREADKEDVLKPAPFIFASKRNIESLRENLTYAGASFHDVKDVGFGYFLNFQDPFGHNWCILREKIG</sequence>
<dbReference type="PANTHER" id="PTHR47635:SF2">
    <property type="entry name" value="LAMG-LIKE JELLYROLL FOLD DOMAIN-CONTAINING PROTEIN"/>
    <property type="match status" value="1"/>
</dbReference>
<evidence type="ECO:0000313" key="5">
    <source>
        <dbReference type="Proteomes" id="UP001597541"/>
    </source>
</evidence>
<evidence type="ECO:0000313" key="4">
    <source>
        <dbReference type="EMBL" id="MFD2611600.1"/>
    </source>
</evidence>
<dbReference type="SUPFAM" id="SSF54593">
    <property type="entry name" value="Glyoxalase/Bleomycin resistance protein/Dihydroxybiphenyl dioxygenase"/>
    <property type="match status" value="1"/>
</dbReference>
<dbReference type="PANTHER" id="PTHR47635">
    <property type="entry name" value="CUB DOMAIN-CONTAINING PROTEIN"/>
    <property type="match status" value="1"/>
</dbReference>
<feature type="domain" description="LamG-like jellyroll fold" evidence="3">
    <location>
        <begin position="67"/>
        <end position="199"/>
    </location>
</feature>
<dbReference type="InterPro" id="IPR006558">
    <property type="entry name" value="LamG-like"/>
</dbReference>
<dbReference type="Gene3D" id="3.10.180.10">
    <property type="entry name" value="2,3-Dihydroxybiphenyl 1,2-Dioxygenase, domain 1"/>
    <property type="match status" value="1"/>
</dbReference>
<dbReference type="SMART" id="SM00560">
    <property type="entry name" value="LamGL"/>
    <property type="match status" value="1"/>
</dbReference>
<dbReference type="Gene3D" id="2.60.120.200">
    <property type="match status" value="1"/>
</dbReference>
<name>A0ABW5PAW4_9BACL</name>
<dbReference type="Proteomes" id="UP001597541">
    <property type="component" value="Unassembled WGS sequence"/>
</dbReference>
<organism evidence="4 5">
    <name type="scientific">Paenibacillus gansuensis</name>
    <dbReference type="NCBI Taxonomy" id="306542"/>
    <lineage>
        <taxon>Bacteria</taxon>
        <taxon>Bacillati</taxon>
        <taxon>Bacillota</taxon>
        <taxon>Bacilli</taxon>
        <taxon>Bacillales</taxon>
        <taxon>Paenibacillaceae</taxon>
        <taxon>Paenibacillus</taxon>
    </lineage>
</organism>
<evidence type="ECO:0000259" key="3">
    <source>
        <dbReference type="SMART" id="SM00560"/>
    </source>
</evidence>
<gene>
    <name evidence="4" type="ORF">ACFSUF_04100</name>
</gene>
<keyword evidence="1" id="KW-0732">Signal</keyword>
<keyword evidence="5" id="KW-1185">Reference proteome</keyword>
<dbReference type="InterPro" id="IPR004360">
    <property type="entry name" value="Glyas_Fos-R_dOase_dom"/>
</dbReference>
<dbReference type="InterPro" id="IPR029068">
    <property type="entry name" value="Glyas_Bleomycin-R_OHBP_Dase"/>
</dbReference>
<dbReference type="CDD" id="cd06587">
    <property type="entry name" value="VOC"/>
    <property type="match status" value="1"/>
</dbReference>
<proteinExistence type="predicted"/>
<evidence type="ECO:0000256" key="2">
    <source>
        <dbReference type="ARBA" id="ARBA00023157"/>
    </source>
</evidence>
<reference evidence="5" key="1">
    <citation type="journal article" date="2019" name="Int. J. Syst. Evol. Microbiol.">
        <title>The Global Catalogue of Microorganisms (GCM) 10K type strain sequencing project: providing services to taxonomists for standard genome sequencing and annotation.</title>
        <authorList>
            <consortium name="The Broad Institute Genomics Platform"/>
            <consortium name="The Broad Institute Genome Sequencing Center for Infectious Disease"/>
            <person name="Wu L."/>
            <person name="Ma J."/>
        </authorList>
    </citation>
    <scope>NUCLEOTIDE SEQUENCE [LARGE SCALE GENOMIC DNA]</scope>
    <source>
        <strain evidence="5">KCTC 3950</strain>
    </source>
</reference>